<dbReference type="InterPro" id="IPR034391">
    <property type="entry name" value="AdoMet-like_SPASM_containing"/>
</dbReference>
<evidence type="ECO:0000256" key="3">
    <source>
        <dbReference type="ARBA" id="ARBA00022691"/>
    </source>
</evidence>
<dbReference type="SFLD" id="SFLDS00029">
    <property type="entry name" value="Radical_SAM"/>
    <property type="match status" value="1"/>
</dbReference>
<feature type="domain" description="4Fe4S-binding SPASM" evidence="8">
    <location>
        <begin position="233"/>
        <end position="300"/>
    </location>
</feature>
<protein>
    <submittedName>
        <fullName evidence="9">Radical SAM protein</fullName>
    </submittedName>
</protein>
<keyword evidence="6" id="KW-0411">Iron-sulfur</keyword>
<reference evidence="9 10" key="1">
    <citation type="submission" date="2021-03" db="EMBL/GenBank/DDBJ databases">
        <title>Thermosipho ferrireducens sp.nov., an anaerobic thermophilic iron-reducing bacterium isolated from a deep-sea hydrothermal sulfide deposits.</title>
        <authorList>
            <person name="Zeng X."/>
            <person name="Chen Y."/>
            <person name="Shao Z."/>
        </authorList>
    </citation>
    <scope>NUCLEOTIDE SEQUENCE [LARGE SCALE GENOMIC DNA]</scope>
    <source>
        <strain evidence="9 10">JL129W03</strain>
    </source>
</reference>
<dbReference type="InterPro" id="IPR058240">
    <property type="entry name" value="rSAM_sf"/>
</dbReference>
<dbReference type="PANTHER" id="PTHR11228:SF34">
    <property type="entry name" value="TUNGSTEN-CONTAINING ALDEHYDE FERREDOXIN OXIDOREDUCTASE COFACTOR MODIFYING PROTEIN"/>
    <property type="match status" value="1"/>
</dbReference>
<dbReference type="InterPro" id="IPR050377">
    <property type="entry name" value="Radical_SAM_PqqE_MftC-like"/>
</dbReference>
<sequence length="311" mass="36393">MSRFKYDFEAVKERVDERIRREVNEKFPGIILIDNVSFCNLRCSMCSHKDMVRKPGFMEWELYKKIIDEIAEERPDARVWITYFGEGLLLKDLDERIKYAKEKGLKDVVLNSNGVLLPLNNWADRLVKAGLDALYVGIDAYYKETYEKLRVGGDFDSVVEGVLLYKKALQRYGRDGQRLFVQFVEMEENSSEVEKFIEFWRGKGVNVKIRPKVSWAGRIEAKNLKEFEKRLPCFWGLNTMNIAHDGSVCLCAIDLDCQTKMGNINEKSLKEVWNTALKDFRKVHLKGMWEILPEMCKKCKDWQSGYAEYIS</sequence>
<dbReference type="Proteomes" id="UP000671862">
    <property type="component" value="Chromosome"/>
</dbReference>
<name>A0ABX7S7R5_9BACT</name>
<dbReference type="SFLD" id="SFLDG01067">
    <property type="entry name" value="SPASM/twitch_domain_containing"/>
    <property type="match status" value="1"/>
</dbReference>
<gene>
    <name evidence="9" type="ORF">JYK00_03730</name>
</gene>
<dbReference type="PANTHER" id="PTHR11228">
    <property type="entry name" value="RADICAL SAM DOMAIN PROTEIN"/>
    <property type="match status" value="1"/>
</dbReference>
<feature type="domain" description="Radical SAM core" evidence="7">
    <location>
        <begin position="38"/>
        <end position="168"/>
    </location>
</feature>
<dbReference type="InterPro" id="IPR007197">
    <property type="entry name" value="rSAM"/>
</dbReference>
<evidence type="ECO:0000259" key="8">
    <source>
        <dbReference type="Pfam" id="PF13186"/>
    </source>
</evidence>
<proteinExistence type="predicted"/>
<evidence type="ECO:0000256" key="6">
    <source>
        <dbReference type="ARBA" id="ARBA00023014"/>
    </source>
</evidence>
<organism evidence="9 10">
    <name type="scientific">Thermosipho ferrireducens</name>
    <dbReference type="NCBI Taxonomy" id="2571116"/>
    <lineage>
        <taxon>Bacteria</taxon>
        <taxon>Thermotogati</taxon>
        <taxon>Thermotogota</taxon>
        <taxon>Thermotogae</taxon>
        <taxon>Thermotogales</taxon>
        <taxon>Fervidobacteriaceae</taxon>
        <taxon>Thermosipho</taxon>
    </lineage>
</organism>
<evidence type="ECO:0000256" key="4">
    <source>
        <dbReference type="ARBA" id="ARBA00022723"/>
    </source>
</evidence>
<keyword evidence="4" id="KW-0479">Metal-binding</keyword>
<dbReference type="SUPFAM" id="SSF102114">
    <property type="entry name" value="Radical SAM enzymes"/>
    <property type="match status" value="1"/>
</dbReference>
<dbReference type="SFLD" id="SFLDG01387">
    <property type="entry name" value="BtrN-like_SPASM_domain_contain"/>
    <property type="match status" value="1"/>
</dbReference>
<keyword evidence="10" id="KW-1185">Reference proteome</keyword>
<accession>A0ABX7S7R5</accession>
<evidence type="ECO:0000259" key="7">
    <source>
        <dbReference type="Pfam" id="PF04055"/>
    </source>
</evidence>
<evidence type="ECO:0000256" key="1">
    <source>
        <dbReference type="ARBA" id="ARBA00001966"/>
    </source>
</evidence>
<dbReference type="Gene3D" id="3.20.20.70">
    <property type="entry name" value="Aldolase class I"/>
    <property type="match status" value="1"/>
</dbReference>
<dbReference type="EMBL" id="CP071446">
    <property type="protein sequence ID" value="QTA38629.1"/>
    <property type="molecule type" value="Genomic_DNA"/>
</dbReference>
<evidence type="ECO:0000256" key="2">
    <source>
        <dbReference type="ARBA" id="ARBA00022485"/>
    </source>
</evidence>
<dbReference type="CDD" id="cd21109">
    <property type="entry name" value="SPASM"/>
    <property type="match status" value="1"/>
</dbReference>
<dbReference type="RefSeq" id="WP_207567349.1">
    <property type="nucleotide sequence ID" value="NZ_CP071446.1"/>
</dbReference>
<keyword evidence="2" id="KW-0004">4Fe-4S</keyword>
<keyword evidence="3" id="KW-0949">S-adenosyl-L-methionine</keyword>
<dbReference type="Pfam" id="PF13186">
    <property type="entry name" value="SPASM"/>
    <property type="match status" value="1"/>
</dbReference>
<keyword evidence="5" id="KW-0408">Iron</keyword>
<evidence type="ECO:0000313" key="10">
    <source>
        <dbReference type="Proteomes" id="UP000671862"/>
    </source>
</evidence>
<evidence type="ECO:0000313" key="9">
    <source>
        <dbReference type="EMBL" id="QTA38629.1"/>
    </source>
</evidence>
<comment type="cofactor">
    <cofactor evidence="1">
        <name>[4Fe-4S] cluster</name>
        <dbReference type="ChEBI" id="CHEBI:49883"/>
    </cofactor>
</comment>
<dbReference type="CDD" id="cd01335">
    <property type="entry name" value="Radical_SAM"/>
    <property type="match status" value="1"/>
</dbReference>
<dbReference type="Pfam" id="PF04055">
    <property type="entry name" value="Radical_SAM"/>
    <property type="match status" value="1"/>
</dbReference>
<dbReference type="InterPro" id="IPR023885">
    <property type="entry name" value="4Fe4S-binding_SPASM_dom"/>
</dbReference>
<evidence type="ECO:0000256" key="5">
    <source>
        <dbReference type="ARBA" id="ARBA00023004"/>
    </source>
</evidence>
<dbReference type="InterPro" id="IPR013785">
    <property type="entry name" value="Aldolase_TIM"/>
</dbReference>